<accession>A0A167MKS0</accession>
<gene>
    <name evidence="1" type="ORF">PHYBLDRAFT_65732</name>
</gene>
<name>A0A167MKS0_PHYB8</name>
<keyword evidence="2" id="KW-1185">Reference proteome</keyword>
<dbReference type="VEuPathDB" id="FungiDB:PHYBLDRAFT_65732"/>
<dbReference type="GeneID" id="29002425"/>
<dbReference type="InParanoid" id="A0A167MKS0"/>
<proteinExistence type="predicted"/>
<organism evidence="1 2">
    <name type="scientific">Phycomyces blakesleeanus (strain ATCC 8743b / DSM 1359 / FGSC 10004 / NBRC 33097 / NRRL 1555)</name>
    <dbReference type="NCBI Taxonomy" id="763407"/>
    <lineage>
        <taxon>Eukaryota</taxon>
        <taxon>Fungi</taxon>
        <taxon>Fungi incertae sedis</taxon>
        <taxon>Mucoromycota</taxon>
        <taxon>Mucoromycotina</taxon>
        <taxon>Mucoromycetes</taxon>
        <taxon>Mucorales</taxon>
        <taxon>Phycomycetaceae</taxon>
        <taxon>Phycomyces</taxon>
    </lineage>
</organism>
<dbReference type="EMBL" id="KV440981">
    <property type="protein sequence ID" value="OAD73134.1"/>
    <property type="molecule type" value="Genomic_DNA"/>
</dbReference>
<evidence type="ECO:0000313" key="2">
    <source>
        <dbReference type="Proteomes" id="UP000077315"/>
    </source>
</evidence>
<dbReference type="RefSeq" id="XP_018291174.1">
    <property type="nucleotide sequence ID" value="XM_018441519.1"/>
</dbReference>
<evidence type="ECO:0000313" key="1">
    <source>
        <dbReference type="EMBL" id="OAD73134.1"/>
    </source>
</evidence>
<sequence length="127" mass="14165">MFCVTDMHVVAVVNGLNSSKRLIDWRGFYLLQEVVVKLVEIGEVVDIREAMWGKRDLAAKGGKGGSTFPSFLPSPRKCRSLSTRTQPCENDKGFEYRLYRGDKMVSTMLPTHMKIPSIGLNGIGGDR</sequence>
<protein>
    <submittedName>
        <fullName evidence="1">Uncharacterized protein</fullName>
    </submittedName>
</protein>
<dbReference type="Proteomes" id="UP000077315">
    <property type="component" value="Unassembled WGS sequence"/>
</dbReference>
<dbReference type="AlphaFoldDB" id="A0A167MKS0"/>
<reference evidence="2" key="1">
    <citation type="submission" date="2015-06" db="EMBL/GenBank/DDBJ databases">
        <title>Expansion of signal transduction pathways in fungi by whole-genome duplication.</title>
        <authorList>
            <consortium name="DOE Joint Genome Institute"/>
            <person name="Corrochano L.M."/>
            <person name="Kuo A."/>
            <person name="Marcet-Houben M."/>
            <person name="Polaino S."/>
            <person name="Salamov A."/>
            <person name="Villalobos J.M."/>
            <person name="Alvarez M.I."/>
            <person name="Avalos J."/>
            <person name="Benito E.P."/>
            <person name="Benoit I."/>
            <person name="Burger G."/>
            <person name="Camino L.P."/>
            <person name="Canovas D."/>
            <person name="Cerda-Olmedo E."/>
            <person name="Cheng J.-F."/>
            <person name="Dominguez A."/>
            <person name="Elias M."/>
            <person name="Eslava A.P."/>
            <person name="Glaser F."/>
            <person name="Grimwood J."/>
            <person name="Gutierrez G."/>
            <person name="Heitman J."/>
            <person name="Henrissat B."/>
            <person name="Iturriaga E.A."/>
            <person name="Lang B.F."/>
            <person name="Lavin J.L."/>
            <person name="Lee S."/>
            <person name="Li W."/>
            <person name="Lindquist E."/>
            <person name="Lopez-Garcia S."/>
            <person name="Luque E.M."/>
            <person name="Marcos A.T."/>
            <person name="Martin J."/>
            <person name="McCluskey K."/>
            <person name="Medina H.R."/>
            <person name="Miralles-Duran A."/>
            <person name="Miyazaki A."/>
            <person name="Munoz-Torres E."/>
            <person name="Oguiza J.A."/>
            <person name="Ohm R."/>
            <person name="Olmedo M."/>
            <person name="Orejas M."/>
            <person name="Ortiz-Castellanos L."/>
            <person name="Pisabarro A.G."/>
            <person name="Rodriguez-Romero J."/>
            <person name="Ruiz-Herrera J."/>
            <person name="Ruiz-Vazquez R."/>
            <person name="Sanz C."/>
            <person name="Schackwitz W."/>
            <person name="Schmutz J."/>
            <person name="Shahriari M."/>
            <person name="Shelest E."/>
            <person name="Silva-Franco F."/>
            <person name="Soanes D."/>
            <person name="Syed K."/>
            <person name="Tagua V.G."/>
            <person name="Talbot N.J."/>
            <person name="Thon M."/>
            <person name="De vries R.P."/>
            <person name="Wiebenga A."/>
            <person name="Yadav J.S."/>
            <person name="Braun E.L."/>
            <person name="Baker S."/>
            <person name="Garre V."/>
            <person name="Horwitz B."/>
            <person name="Torres-Martinez S."/>
            <person name="Idnurm A."/>
            <person name="Herrera-Estrella A."/>
            <person name="Gabaldon T."/>
            <person name="Grigoriev I.V."/>
        </authorList>
    </citation>
    <scope>NUCLEOTIDE SEQUENCE [LARGE SCALE GENOMIC DNA]</scope>
    <source>
        <strain evidence="2">NRRL 1555(-)</strain>
    </source>
</reference>